<accession>A0A6B9XV52</accession>
<evidence type="ECO:0000256" key="1">
    <source>
        <dbReference type="SAM" id="MobiDB-lite"/>
    </source>
</evidence>
<geneLocation type="mitochondrion" evidence="2"/>
<dbReference type="AlphaFoldDB" id="A0A6B9XV52"/>
<sequence length="57" mass="6369">MADSIGWLLGTNPPAPPPTPQHRFPMLLNISNARSSPFGTRRLTLLKLKINVYNKLL</sequence>
<keyword evidence="2" id="KW-0496">Mitochondrion</keyword>
<gene>
    <name evidence="2" type="primary">orf06918</name>
    <name evidence="2" type="ORF">Q903MT_gene6864</name>
</gene>
<evidence type="ECO:0000313" key="2">
    <source>
        <dbReference type="EMBL" id="QHR92816.1"/>
    </source>
</evidence>
<protein>
    <submittedName>
        <fullName evidence="2">Uncharacterized protein</fullName>
    </submittedName>
</protein>
<dbReference type="EMBL" id="MK697706">
    <property type="protein sequence ID" value="QHR92816.1"/>
    <property type="molecule type" value="Genomic_DNA"/>
</dbReference>
<feature type="region of interest" description="Disordered" evidence="1">
    <location>
        <begin position="1"/>
        <end position="22"/>
    </location>
</feature>
<organism evidence="2">
    <name type="scientific">Picea sitchensis</name>
    <name type="common">Sitka spruce</name>
    <name type="synonym">Pinus sitchensis</name>
    <dbReference type="NCBI Taxonomy" id="3332"/>
    <lineage>
        <taxon>Eukaryota</taxon>
        <taxon>Viridiplantae</taxon>
        <taxon>Streptophyta</taxon>
        <taxon>Embryophyta</taxon>
        <taxon>Tracheophyta</taxon>
        <taxon>Spermatophyta</taxon>
        <taxon>Pinopsida</taxon>
        <taxon>Pinidae</taxon>
        <taxon>Conifers I</taxon>
        <taxon>Pinales</taxon>
        <taxon>Pinaceae</taxon>
        <taxon>Picea</taxon>
    </lineage>
</organism>
<name>A0A6B9XV52_PICSI</name>
<proteinExistence type="predicted"/>
<reference evidence="2" key="1">
    <citation type="submission" date="2019-03" db="EMBL/GenBank/DDBJ databases">
        <title>Largest Complete Mitochondrial Genome of a Gymnosperm, Sitka Spruce (Picea sitchensis), Indicates Complex Physical Structure.</title>
        <authorList>
            <person name="Jackman S.D."/>
            <person name="Coombe L."/>
            <person name="Warren R."/>
            <person name="Kirk H."/>
            <person name="Trinh E."/>
            <person name="McLeod T."/>
            <person name="Pleasance S."/>
            <person name="Pandoh P."/>
            <person name="Zhao Y."/>
            <person name="Coope R."/>
            <person name="Bousquet J."/>
            <person name="Bohlmann J.C."/>
            <person name="Jones S.J.M."/>
            <person name="Birol I."/>
        </authorList>
    </citation>
    <scope>NUCLEOTIDE SEQUENCE</scope>
    <source>
        <strain evidence="2">Q903</strain>
    </source>
</reference>